<comment type="subcellular location">
    <subcellularLocation>
        <location evidence="1">Cell membrane</location>
        <topology evidence="1">Multi-pass membrane protein</topology>
    </subcellularLocation>
</comment>
<dbReference type="InterPro" id="IPR050250">
    <property type="entry name" value="Macrolide_Exporter_MacB"/>
</dbReference>
<evidence type="ECO:0000256" key="1">
    <source>
        <dbReference type="ARBA" id="ARBA00004651"/>
    </source>
</evidence>
<evidence type="ECO:0000256" key="2">
    <source>
        <dbReference type="ARBA" id="ARBA00022475"/>
    </source>
</evidence>
<feature type="transmembrane region" description="Helical" evidence="7">
    <location>
        <begin position="403"/>
        <end position="427"/>
    </location>
</feature>
<keyword evidence="4 7" id="KW-1133">Transmembrane helix</keyword>
<dbReference type="PANTHER" id="PTHR30572">
    <property type="entry name" value="MEMBRANE COMPONENT OF TRANSPORTER-RELATED"/>
    <property type="match status" value="1"/>
</dbReference>
<dbReference type="EMBL" id="FQYL01000007">
    <property type="protein sequence ID" value="SHI93067.1"/>
    <property type="molecule type" value="Genomic_DNA"/>
</dbReference>
<evidence type="ECO:0000256" key="5">
    <source>
        <dbReference type="ARBA" id="ARBA00023136"/>
    </source>
</evidence>
<accession>A0ABY1IBD7</accession>
<evidence type="ECO:0000256" key="3">
    <source>
        <dbReference type="ARBA" id="ARBA00022692"/>
    </source>
</evidence>
<comment type="similarity">
    <text evidence="6">Belongs to the ABC-4 integral membrane protein family.</text>
</comment>
<reference evidence="9 10" key="1">
    <citation type="submission" date="2016-11" db="EMBL/GenBank/DDBJ databases">
        <authorList>
            <person name="Varghese N."/>
            <person name="Submissions S."/>
        </authorList>
    </citation>
    <scope>NUCLEOTIDE SEQUENCE [LARGE SCALE GENOMIC DNA]</scope>
    <source>
        <strain evidence="9 10">PA</strain>
    </source>
</reference>
<proteinExistence type="inferred from homology"/>
<feature type="transmembrane region" description="Helical" evidence="7">
    <location>
        <begin position="820"/>
        <end position="843"/>
    </location>
</feature>
<evidence type="ECO:0000256" key="6">
    <source>
        <dbReference type="ARBA" id="ARBA00038076"/>
    </source>
</evidence>
<feature type="transmembrane region" description="Helical" evidence="7">
    <location>
        <begin position="786"/>
        <end position="808"/>
    </location>
</feature>
<feature type="transmembrane region" description="Helical" evidence="7">
    <location>
        <begin position="309"/>
        <end position="336"/>
    </location>
</feature>
<dbReference type="InterPro" id="IPR003838">
    <property type="entry name" value="ABC3_permease_C"/>
</dbReference>
<evidence type="ECO:0000259" key="8">
    <source>
        <dbReference type="Pfam" id="PF02687"/>
    </source>
</evidence>
<feature type="transmembrane region" description="Helical" evidence="7">
    <location>
        <begin position="488"/>
        <end position="512"/>
    </location>
</feature>
<gene>
    <name evidence="9" type="ORF">SAMN05216246_10778</name>
</gene>
<keyword evidence="5 7" id="KW-0472">Membrane</keyword>
<name>A0ABY1IBD7_9ACTO</name>
<feature type="transmembrane region" description="Helical" evidence="7">
    <location>
        <begin position="264"/>
        <end position="289"/>
    </location>
</feature>
<feature type="transmembrane region" description="Helical" evidence="7">
    <location>
        <begin position="730"/>
        <end position="755"/>
    </location>
</feature>
<dbReference type="Pfam" id="PF02687">
    <property type="entry name" value="FtsX"/>
    <property type="match status" value="2"/>
</dbReference>
<feature type="transmembrane region" description="Helical" evidence="7">
    <location>
        <begin position="356"/>
        <end position="378"/>
    </location>
</feature>
<organism evidence="9 10">
    <name type="scientific">Actinomyces denticolens</name>
    <dbReference type="NCBI Taxonomy" id="52767"/>
    <lineage>
        <taxon>Bacteria</taxon>
        <taxon>Bacillati</taxon>
        <taxon>Actinomycetota</taxon>
        <taxon>Actinomycetes</taxon>
        <taxon>Actinomycetales</taxon>
        <taxon>Actinomycetaceae</taxon>
        <taxon>Actinomyces</taxon>
    </lineage>
</organism>
<dbReference type="PANTHER" id="PTHR30572:SF4">
    <property type="entry name" value="ABC TRANSPORTER PERMEASE YTRF"/>
    <property type="match status" value="1"/>
</dbReference>
<keyword evidence="10" id="KW-1185">Reference proteome</keyword>
<dbReference type="Proteomes" id="UP000184390">
    <property type="component" value="Unassembled WGS sequence"/>
</dbReference>
<keyword evidence="2" id="KW-1003">Cell membrane</keyword>
<feature type="domain" description="ABC3 transporter permease C-terminal" evidence="8">
    <location>
        <begin position="734"/>
        <end position="849"/>
    </location>
</feature>
<evidence type="ECO:0000313" key="9">
    <source>
        <dbReference type="EMBL" id="SHI93067.1"/>
    </source>
</evidence>
<evidence type="ECO:0000256" key="4">
    <source>
        <dbReference type="ARBA" id="ARBA00022989"/>
    </source>
</evidence>
<evidence type="ECO:0000256" key="7">
    <source>
        <dbReference type="SAM" id="Phobius"/>
    </source>
</evidence>
<evidence type="ECO:0000313" key="10">
    <source>
        <dbReference type="Proteomes" id="UP000184390"/>
    </source>
</evidence>
<protein>
    <submittedName>
        <fullName evidence="9">ABC transport system permease protein</fullName>
    </submittedName>
</protein>
<feature type="domain" description="ABC3 transporter permease C-terminal" evidence="8">
    <location>
        <begin position="267"/>
        <end position="383"/>
    </location>
</feature>
<dbReference type="RefSeq" id="WP_073453011.1">
    <property type="nucleotide sequence ID" value="NZ_BDIO01000006.1"/>
</dbReference>
<sequence length="857" mass="87225">MNRVAWRSIRAHAKQFILTALAVVLGVTFLSGTLALRGVLSETFSALTSSTATADLYVTGQKVSSDANSAGGGALTRPIDASLEETAAGIDGVRGAHASASLTGVLVGSDGAPVTSTGAPTLLIPFQSDIDGDKLVAGSAPEGGDQIILESSALKRSGLSIGDTTTLVVQGSPQEVRVVGELSFGASMAGATVVGMDPDWLMPLAAPDGKVSSIEVVIDGEADAGAVKQALASQVPEDVRVQTRAERVDDINASVERILGYVQAFLMVFVVLAMFVGSFIIMNTFSMSVRQRIKEFALMRAIGASPASVFRVVILQALAVGAVGSALGVAGGFGLTRLIVMALESMGMPLPAGVPMTSSVIITSLIVGVLVTVIGALLPAREAALVAPVEAMRGVSGAREKSLALRGSIGMLLAAAGAAGVIAAWLADDLPHRTAALGGAAGALLIGLLIASPVLSRPIVTLIGLPLRLIRPGGRLAARNIVHNPRRTAATSAALLIGMTLVCAGAIIAASMQRSVSSIVNDSLHADFMVQPASAASTGAQLSPEAASQIEAVDGVASTTRFAGYLVQTTGPDGAQSTGYLNIVEPADFQAAYDPNMVSGSFTDMDADHVIAFENSGLKAGDTVTITGSIGSREVTVAGIADTQGITGTVWATPDVAAAVGSLSGTVTTQADQVLASPMGMFVTLEPGADAVAVKDRIKEIVKPTYIYAVQDADEISDAAGQQATRMLAILYALLGLSIVIAILGIVNTLVLSVTERTREIGLMRAIGLGKAQLASEIVVESVLTALYGTILGGATGVLLAGALRAVLEKQGLTELVIPWGQLVAMMVVSAVVGVIAAVWPALRASRLPVLEAIATE</sequence>
<comment type="caution">
    <text evidence="9">The sequence shown here is derived from an EMBL/GenBank/DDBJ whole genome shotgun (WGS) entry which is preliminary data.</text>
</comment>
<feature type="transmembrane region" description="Helical" evidence="7">
    <location>
        <begin position="439"/>
        <end position="467"/>
    </location>
</feature>
<keyword evidence="3 7" id="KW-0812">Transmembrane</keyword>